<comment type="subcellular location">
    <subcellularLocation>
        <location evidence="1">Membrane</location>
        <topology evidence="1">Multi-pass membrane protein</topology>
    </subcellularLocation>
</comment>
<dbReference type="FunFam" id="3.40.50.300:FF:000479">
    <property type="entry name" value="Multidrug resistance protein 1A"/>
    <property type="match status" value="1"/>
</dbReference>
<evidence type="ECO:0000256" key="5">
    <source>
        <dbReference type="ARBA" id="ARBA00022737"/>
    </source>
</evidence>
<proteinExistence type="inferred from homology"/>
<feature type="transmembrane region" description="Helical" evidence="12">
    <location>
        <begin position="686"/>
        <end position="709"/>
    </location>
</feature>
<dbReference type="PANTHER" id="PTHR43394:SF27">
    <property type="entry name" value="ATP-DEPENDENT TRANSLOCASE ABCB1-LIKE"/>
    <property type="match status" value="1"/>
</dbReference>
<dbReference type="CDD" id="cd18577">
    <property type="entry name" value="ABC_6TM_Pgp_ABCB1_D1_like"/>
    <property type="match status" value="1"/>
</dbReference>
<dbReference type="GO" id="GO:0090374">
    <property type="term" value="P:oligopeptide export from mitochondrion"/>
    <property type="evidence" value="ECO:0007669"/>
    <property type="project" value="TreeGrafter"/>
</dbReference>
<feature type="domain" description="ABC transporter" evidence="13">
    <location>
        <begin position="355"/>
        <end position="599"/>
    </location>
</feature>
<name>A0A167AJ27_COLIC</name>
<feature type="transmembrane region" description="Helical" evidence="12">
    <location>
        <begin position="80"/>
        <end position="103"/>
    </location>
</feature>
<evidence type="ECO:0000256" key="9">
    <source>
        <dbReference type="ARBA" id="ARBA00022989"/>
    </source>
</evidence>
<feature type="transmembrane region" description="Helical" evidence="12">
    <location>
        <begin position="26"/>
        <end position="50"/>
    </location>
</feature>
<dbReference type="Pfam" id="PF00664">
    <property type="entry name" value="ABC_membrane"/>
    <property type="match status" value="2"/>
</dbReference>
<keyword evidence="3" id="KW-0813">Transport</keyword>
<dbReference type="SMART" id="SM00382">
    <property type="entry name" value="AAA"/>
    <property type="match status" value="2"/>
</dbReference>
<keyword evidence="16" id="KW-1185">Reference proteome</keyword>
<feature type="transmembrane region" description="Helical" evidence="12">
    <location>
        <begin position="178"/>
        <end position="199"/>
    </location>
</feature>
<keyword evidence="10 12" id="KW-0472">Membrane</keyword>
<dbReference type="STRING" id="1573173.A0A167AJ27"/>
<feature type="transmembrane region" description="Helical" evidence="12">
    <location>
        <begin position="729"/>
        <end position="757"/>
    </location>
</feature>
<dbReference type="FunFam" id="3.40.50.300:FF:000913">
    <property type="entry name" value="ABC multidrug transporter SitT"/>
    <property type="match status" value="1"/>
</dbReference>
<dbReference type="SUPFAM" id="SSF52540">
    <property type="entry name" value="P-loop containing nucleoside triphosphate hydrolases"/>
    <property type="match status" value="2"/>
</dbReference>
<feature type="domain" description="ABC transmembrane type-1" evidence="14">
    <location>
        <begin position="689"/>
        <end position="975"/>
    </location>
</feature>
<evidence type="ECO:0000256" key="11">
    <source>
        <dbReference type="ARBA" id="ARBA00023180"/>
    </source>
</evidence>
<dbReference type="InterPro" id="IPR039421">
    <property type="entry name" value="Type_1_exporter"/>
</dbReference>
<feature type="domain" description="ABC transmembrane type-1" evidence="14">
    <location>
        <begin position="30"/>
        <end position="320"/>
    </location>
</feature>
<accession>A0A167AJ27</accession>
<dbReference type="PANTHER" id="PTHR43394">
    <property type="entry name" value="ATP-DEPENDENT PERMEASE MDL1, MITOCHONDRIAL"/>
    <property type="match status" value="1"/>
</dbReference>
<dbReference type="AlphaFoldDB" id="A0A167AJ27"/>
<dbReference type="Gene3D" id="1.20.1560.10">
    <property type="entry name" value="ABC transporter type 1, transmembrane domain"/>
    <property type="match status" value="1"/>
</dbReference>
<evidence type="ECO:0000256" key="4">
    <source>
        <dbReference type="ARBA" id="ARBA00022692"/>
    </source>
</evidence>
<gene>
    <name evidence="15" type="ORF">CI238_06555</name>
</gene>
<reference evidence="15 16" key="1">
    <citation type="submission" date="2015-06" db="EMBL/GenBank/DDBJ databases">
        <title>Survival trade-offs in plant roots during colonization by closely related pathogenic and mutualistic fungi.</title>
        <authorList>
            <person name="Hacquard S."/>
            <person name="Kracher B."/>
            <person name="Hiruma K."/>
            <person name="Weinman A."/>
            <person name="Muench P."/>
            <person name="Garrido Oter R."/>
            <person name="Ver Loren van Themaat E."/>
            <person name="Dallerey J.-F."/>
            <person name="Damm U."/>
            <person name="Henrissat B."/>
            <person name="Lespinet O."/>
            <person name="Thon M."/>
            <person name="Kemen E."/>
            <person name="McHardy A.C."/>
            <person name="Schulze-Lefert P."/>
            <person name="O'Connell R.J."/>
        </authorList>
    </citation>
    <scope>NUCLEOTIDE SEQUENCE [LARGE SCALE GENOMIC DNA]</scope>
    <source>
        <strain evidence="15 16">MAFF 238704</strain>
    </source>
</reference>
<evidence type="ECO:0000256" key="6">
    <source>
        <dbReference type="ARBA" id="ARBA00022741"/>
    </source>
</evidence>
<feature type="transmembrane region" description="Helical" evidence="12">
    <location>
        <begin position="834"/>
        <end position="853"/>
    </location>
</feature>
<evidence type="ECO:0000313" key="15">
    <source>
        <dbReference type="EMBL" id="KZL80199.1"/>
    </source>
</evidence>
<dbReference type="CDD" id="cd18578">
    <property type="entry name" value="ABC_6TM_Pgp_ABCB1_D2_like"/>
    <property type="match status" value="1"/>
</dbReference>
<evidence type="ECO:0000256" key="8">
    <source>
        <dbReference type="ARBA" id="ARBA00022967"/>
    </source>
</evidence>
<dbReference type="InterPro" id="IPR011527">
    <property type="entry name" value="ABC1_TM_dom"/>
</dbReference>
<keyword evidence="4 12" id="KW-0812">Transmembrane</keyword>
<keyword evidence="8" id="KW-1278">Translocase</keyword>
<keyword evidence="9 12" id="KW-1133">Transmembrane helix</keyword>
<dbReference type="InterPro" id="IPR017871">
    <property type="entry name" value="ABC_transporter-like_CS"/>
</dbReference>
<evidence type="ECO:0000256" key="12">
    <source>
        <dbReference type="SAM" id="Phobius"/>
    </source>
</evidence>
<dbReference type="GO" id="GO:0005743">
    <property type="term" value="C:mitochondrial inner membrane"/>
    <property type="evidence" value="ECO:0007669"/>
    <property type="project" value="TreeGrafter"/>
</dbReference>
<evidence type="ECO:0000259" key="13">
    <source>
        <dbReference type="PROSITE" id="PS50893"/>
    </source>
</evidence>
<dbReference type="PROSITE" id="PS50929">
    <property type="entry name" value="ABC_TM1F"/>
    <property type="match status" value="2"/>
</dbReference>
<keyword evidence="11" id="KW-0325">Glycoprotein</keyword>
<evidence type="ECO:0000256" key="10">
    <source>
        <dbReference type="ARBA" id="ARBA00023136"/>
    </source>
</evidence>
<dbReference type="CDD" id="cd03249">
    <property type="entry name" value="ABC_MTABC3_MDL1_MDL2"/>
    <property type="match status" value="1"/>
</dbReference>
<keyword evidence="5" id="KW-0677">Repeat</keyword>
<evidence type="ECO:0000256" key="3">
    <source>
        <dbReference type="ARBA" id="ARBA00022448"/>
    </source>
</evidence>
<dbReference type="PROSITE" id="PS50893">
    <property type="entry name" value="ABC_TRANSPORTER_2"/>
    <property type="match status" value="2"/>
</dbReference>
<dbReference type="InterPro" id="IPR003439">
    <property type="entry name" value="ABC_transporter-like_ATP-bd"/>
</dbReference>
<comment type="caution">
    <text evidence="15">The sequence shown here is derived from an EMBL/GenBank/DDBJ whole genome shotgun (WGS) entry which is preliminary data.</text>
</comment>
<feature type="transmembrane region" description="Helical" evidence="12">
    <location>
        <begin position="291"/>
        <end position="312"/>
    </location>
</feature>
<keyword evidence="7" id="KW-0067">ATP-binding</keyword>
<feature type="transmembrane region" description="Helical" evidence="12">
    <location>
        <begin position="153"/>
        <end position="172"/>
    </location>
</feature>
<evidence type="ECO:0000256" key="2">
    <source>
        <dbReference type="ARBA" id="ARBA00007577"/>
    </source>
</evidence>
<feature type="transmembrane region" description="Helical" evidence="12">
    <location>
        <begin position="913"/>
        <end position="935"/>
    </location>
</feature>
<dbReference type="GO" id="GO:0015421">
    <property type="term" value="F:ABC-type oligopeptide transporter activity"/>
    <property type="evidence" value="ECO:0007669"/>
    <property type="project" value="TreeGrafter"/>
</dbReference>
<feature type="domain" description="ABC transporter" evidence="13">
    <location>
        <begin position="1010"/>
        <end position="1251"/>
    </location>
</feature>
<sequence length="1258" mass="135598">MKTQKRPRAANSVLVKILRCASSLDIILLAIATVAAVVQGALMPIMTILYGTLARDFADVASGRLGRKAFLQRLLQATLYFVYLAMTEAITSYMMWMGFTVAGERITTKIRERLLAAILEQGVGSALEIGSGEVTTLIGSSSDLLQDGISSKLGRVLAAFAGVIAAFCIAYSRHWKLALMMSSGLIAFAGAGAIGANIIKRFTDRSMSAQAEASEIAHEAISGISFVMASSAQMKMTDMFSSKLEAGHKPAILSRASGEVMVAVITCIATLLFALAFWQGSKFFAVGEADIGDIMTVLLAILLGTASLGLVAPNAQALTTAIAAASRIFEAINRPRLIDSTSDVGEKPCLVRGTVSFKDVQFSYPTRREAKVFKGLNLTLEAGKTTALVGASGCGKSTIINLIQRFYDPTSGIVELDGRSLGTLSLRWLRSKMAAVSQEPVLFNASIYANIAYGLRRTSKIHSPEEERALVVQAAKNAYAHEFIMTQPMGYETVVGDRGGLLSGGQRQRIAIARAMISDPKILLLDEATSALDTVSENFIQTALAAARHDRTVVMIAHRLSTARNADCIVVLNENGVVEQGTYDELMAMRGAFFTLAGAKRAETQPQHTECSRIANRAPLEFDTASYGQQSSSRPRAEHVTSDNWDGDSMTVLLGDGISITQNLEGHFTRKQVMTFVAQYYSESRYLCVFGLLWAAASGSVSTIQSYVLAQAITAFSESSVGSGFIDNINHWSVMLVAIALIQCMSSIMRGFSLAVCTERFITRARRTAFDYIMRQNMSFFDAKGSASITTLLSTITGDLNGLGASLMGTFTVGLVGLLSAVGLAIGINWKLGLVFSATVPALLASGYLYGTFASKREQQGRQLYAQAVSYASEAIDCIVTVASLALEPHVKETFHESLLEMRRRSMKTAHKACCIYAMSQAAQYLCFAGCFYYGGKLVADQQATMLQFFICFNAVVTSTPAMGSYFAFLPDVHKANQAIRTLMELLAKQPLIDAVSDRGYVVNALSGRLDLERITFWYPKASTCSKNTLDDINFSVHHGQFIALVGPSGSGKSTILSLIERFYDPQAGTVSYDGKDVRSLQLKSLRRHMAFITQETVLFSGTIRDNLLFGAPDPAAVSEETLNDAIKAAALDDIISSLPEGLNTVVGYRGMSLSGGQRQRIAIARALVNSPSILLLDEATSALDTVSECIVQDALNNVAKGRTAIAVAQRLSTIKHADCIYVVEDGSIVESGNHDELIVRGGLYAKMWDGQDSNQYP</sequence>
<evidence type="ECO:0000256" key="7">
    <source>
        <dbReference type="ARBA" id="ARBA00022840"/>
    </source>
</evidence>
<dbReference type="Pfam" id="PF00005">
    <property type="entry name" value="ABC_tran"/>
    <property type="match status" value="2"/>
</dbReference>
<dbReference type="InterPro" id="IPR036640">
    <property type="entry name" value="ABC1_TM_sf"/>
</dbReference>
<evidence type="ECO:0000256" key="1">
    <source>
        <dbReference type="ARBA" id="ARBA00004141"/>
    </source>
</evidence>
<evidence type="ECO:0000259" key="14">
    <source>
        <dbReference type="PROSITE" id="PS50929"/>
    </source>
</evidence>
<dbReference type="GO" id="GO:0016887">
    <property type="term" value="F:ATP hydrolysis activity"/>
    <property type="evidence" value="ECO:0007669"/>
    <property type="project" value="InterPro"/>
</dbReference>
<protein>
    <submittedName>
        <fullName evidence="15">Multidrug resistance protein 1</fullName>
    </submittedName>
</protein>
<dbReference type="InterPro" id="IPR027417">
    <property type="entry name" value="P-loop_NTPase"/>
</dbReference>
<dbReference type="EMBL" id="LFIW01001965">
    <property type="protein sequence ID" value="KZL80199.1"/>
    <property type="molecule type" value="Genomic_DNA"/>
</dbReference>
<feature type="transmembrane region" description="Helical" evidence="12">
    <location>
        <begin position="807"/>
        <end position="828"/>
    </location>
</feature>
<dbReference type="SUPFAM" id="SSF90123">
    <property type="entry name" value="ABC transporter transmembrane region"/>
    <property type="match status" value="2"/>
</dbReference>
<dbReference type="InterPro" id="IPR003593">
    <property type="entry name" value="AAA+_ATPase"/>
</dbReference>
<comment type="similarity">
    <text evidence="2">Belongs to the ABC transporter superfamily. ABCB family. Multidrug resistance exporter (TC 3.A.1.201) subfamily.</text>
</comment>
<dbReference type="PROSITE" id="PS00211">
    <property type="entry name" value="ABC_TRANSPORTER_1"/>
    <property type="match status" value="2"/>
</dbReference>
<organism evidence="15 16">
    <name type="scientific">Colletotrichum incanum</name>
    <name type="common">Soybean anthracnose fungus</name>
    <dbReference type="NCBI Taxonomy" id="1573173"/>
    <lineage>
        <taxon>Eukaryota</taxon>
        <taxon>Fungi</taxon>
        <taxon>Dikarya</taxon>
        <taxon>Ascomycota</taxon>
        <taxon>Pezizomycotina</taxon>
        <taxon>Sordariomycetes</taxon>
        <taxon>Hypocreomycetidae</taxon>
        <taxon>Glomerellales</taxon>
        <taxon>Glomerellaceae</taxon>
        <taxon>Colletotrichum</taxon>
        <taxon>Colletotrichum spaethianum species complex</taxon>
    </lineage>
</organism>
<keyword evidence="6" id="KW-0547">Nucleotide-binding</keyword>
<feature type="transmembrane region" description="Helical" evidence="12">
    <location>
        <begin position="260"/>
        <end position="279"/>
    </location>
</feature>
<evidence type="ECO:0000313" key="16">
    <source>
        <dbReference type="Proteomes" id="UP000076584"/>
    </source>
</evidence>
<dbReference type="Proteomes" id="UP000076584">
    <property type="component" value="Unassembled WGS sequence"/>
</dbReference>
<dbReference type="GO" id="GO:0005524">
    <property type="term" value="F:ATP binding"/>
    <property type="evidence" value="ECO:0007669"/>
    <property type="project" value="UniProtKB-KW"/>
</dbReference>
<feature type="transmembrane region" description="Helical" evidence="12">
    <location>
        <begin position="947"/>
        <end position="969"/>
    </location>
</feature>
<dbReference type="Gene3D" id="3.40.50.300">
    <property type="entry name" value="P-loop containing nucleotide triphosphate hydrolases"/>
    <property type="match status" value="2"/>
</dbReference>